<name>A0ABT1XLQ8_9SPHN</name>
<keyword evidence="1" id="KW-0472">Membrane</keyword>
<keyword evidence="3" id="KW-1185">Reference proteome</keyword>
<feature type="transmembrane region" description="Helical" evidence="1">
    <location>
        <begin position="6"/>
        <end position="25"/>
    </location>
</feature>
<feature type="transmembrane region" description="Helical" evidence="1">
    <location>
        <begin position="58"/>
        <end position="78"/>
    </location>
</feature>
<evidence type="ECO:0000313" key="3">
    <source>
        <dbReference type="Proteomes" id="UP001206067"/>
    </source>
</evidence>
<organism evidence="2 3">
    <name type="scientific">Parerythrobacter lacustris</name>
    <dbReference type="NCBI Taxonomy" id="2969984"/>
    <lineage>
        <taxon>Bacteria</taxon>
        <taxon>Pseudomonadati</taxon>
        <taxon>Pseudomonadota</taxon>
        <taxon>Alphaproteobacteria</taxon>
        <taxon>Sphingomonadales</taxon>
        <taxon>Erythrobacteraceae</taxon>
        <taxon>Parerythrobacter</taxon>
    </lineage>
</organism>
<gene>
    <name evidence="2" type="ORF">NSO95_01425</name>
</gene>
<evidence type="ECO:0000256" key="1">
    <source>
        <dbReference type="SAM" id="Phobius"/>
    </source>
</evidence>
<keyword evidence="1" id="KW-0812">Transmembrane</keyword>
<comment type="caution">
    <text evidence="2">The sequence shown here is derived from an EMBL/GenBank/DDBJ whole genome shotgun (WGS) entry which is preliminary data.</text>
</comment>
<dbReference type="InterPro" id="IPR003425">
    <property type="entry name" value="CCB3/YggT"/>
</dbReference>
<dbReference type="EMBL" id="JANKHH010000001">
    <property type="protein sequence ID" value="MCR2832594.1"/>
    <property type="molecule type" value="Genomic_DNA"/>
</dbReference>
<sequence length="81" mass="9093">MLANTLSMIVIIWFIIGLLFAFNVVSRDNQFLWQVERSIAGLLEPLLRPIRRVMPDTGAIDFSPMVLILLINAVLIVLGSL</sequence>
<accession>A0ABT1XLQ8</accession>
<dbReference type="Pfam" id="PF02325">
    <property type="entry name" value="CCB3_YggT"/>
    <property type="match status" value="1"/>
</dbReference>
<proteinExistence type="predicted"/>
<dbReference type="Proteomes" id="UP001206067">
    <property type="component" value="Unassembled WGS sequence"/>
</dbReference>
<keyword evidence="1" id="KW-1133">Transmembrane helix</keyword>
<reference evidence="2 3" key="1">
    <citation type="submission" date="2022-08" db="EMBL/GenBank/DDBJ databases">
        <title>Polyphasic taxonomy analysis of Qipengyuania sp.RS5-5.</title>
        <authorList>
            <person name="Xamxidin M."/>
            <person name="Wu M."/>
        </authorList>
    </citation>
    <scope>NUCLEOTIDE SEQUENCE [LARGE SCALE GENOMIC DNA]</scope>
    <source>
        <strain evidence="2 3">RS5-5</strain>
    </source>
</reference>
<evidence type="ECO:0000313" key="2">
    <source>
        <dbReference type="EMBL" id="MCR2832594.1"/>
    </source>
</evidence>
<protein>
    <submittedName>
        <fullName evidence="2">YggT family protein</fullName>
    </submittedName>
</protein>